<keyword evidence="1" id="KW-0472">Membrane</keyword>
<evidence type="ECO:0000313" key="3">
    <source>
        <dbReference type="EMBL" id="QIZ12531.1"/>
    </source>
</evidence>
<sequence length="167" mass="18997">MMMMGLMSFIFSFCFCLPFVSQPLGLGSILLSLSFLFSVIVFFSSSSWFGFVLFLIYIGGLLVMFAYVTALMPNLMLGGKKMLTFVLFSFFFWFWMFILNEFLGVSEGGTSGFFYDLENVLNFLGGSLFSSFNFFCIIGLVMVLFFVLLCVVKICYFSNGPLRPYKL</sequence>
<feature type="signal peptide" evidence="2">
    <location>
        <begin position="1"/>
        <end position="16"/>
    </location>
</feature>
<evidence type="ECO:0000256" key="2">
    <source>
        <dbReference type="SAM" id="SignalP"/>
    </source>
</evidence>
<gene>
    <name evidence="3" type="primary">ND6</name>
</gene>
<keyword evidence="2" id="KW-0732">Signal</keyword>
<keyword evidence="1" id="KW-0812">Transmembrane</keyword>
<organism evidence="3">
    <name type="scientific">Plaxiphora albida</name>
    <name type="common">Whitened chiton</name>
    <name type="synonym">Chiton albidus</name>
    <dbReference type="NCBI Taxonomy" id="256106"/>
    <lineage>
        <taxon>Eukaryota</taxon>
        <taxon>Metazoa</taxon>
        <taxon>Spiralia</taxon>
        <taxon>Lophotrochozoa</taxon>
        <taxon>Mollusca</taxon>
        <taxon>Polyplacophora</taxon>
        <taxon>Neoloricata</taxon>
        <taxon>Chitonida</taxon>
        <taxon>Acanthochitonina</taxon>
        <taxon>Mopaliidae</taxon>
        <taxon>Plaxiphora</taxon>
    </lineage>
</organism>
<geneLocation type="mitochondrion" evidence="3"/>
<evidence type="ECO:0000256" key="1">
    <source>
        <dbReference type="SAM" id="Phobius"/>
    </source>
</evidence>
<feature type="transmembrane region" description="Helical" evidence="1">
    <location>
        <begin position="48"/>
        <end position="70"/>
    </location>
</feature>
<feature type="transmembrane region" description="Helical" evidence="1">
    <location>
        <begin position="123"/>
        <end position="156"/>
    </location>
</feature>
<keyword evidence="1" id="KW-1133">Transmembrane helix</keyword>
<dbReference type="AlphaFoldDB" id="A0A6H1PH96"/>
<proteinExistence type="predicted"/>
<feature type="chain" id="PRO_5026349809" evidence="2">
    <location>
        <begin position="17"/>
        <end position="167"/>
    </location>
</feature>
<reference evidence="3" key="1">
    <citation type="journal article" date="2020" name="BMC Evol. Biol.">
        <title>A mitogenomic phylogeny of chitons (Mollusca: Polyplacophora).</title>
        <authorList>
            <person name="Irisarri I."/>
            <person name="Uribe J.E."/>
            <person name="Eernisse D.J."/>
            <person name="Zardoya R."/>
        </authorList>
    </citation>
    <scope>NUCLEOTIDE SEQUENCE</scope>
</reference>
<keyword evidence="3" id="KW-0496">Mitochondrion</keyword>
<name>A0A6H1PH96_PLAAB</name>
<feature type="transmembrane region" description="Helical" evidence="1">
    <location>
        <begin position="82"/>
        <end position="103"/>
    </location>
</feature>
<accession>A0A6H1PH96</accession>
<protein>
    <submittedName>
        <fullName evidence="3">NADH dehydrogenase subunit 6</fullName>
    </submittedName>
</protein>
<dbReference type="EMBL" id="MN864050">
    <property type="protein sequence ID" value="QIZ12531.1"/>
    <property type="molecule type" value="Genomic_DNA"/>
</dbReference>